<feature type="compositionally biased region" description="Polar residues" evidence="1">
    <location>
        <begin position="254"/>
        <end position="282"/>
    </location>
</feature>
<organism evidence="3 4">
    <name type="scientific">Phakopsora pachyrhizi</name>
    <name type="common">Asian soybean rust disease fungus</name>
    <dbReference type="NCBI Taxonomy" id="170000"/>
    <lineage>
        <taxon>Eukaryota</taxon>
        <taxon>Fungi</taxon>
        <taxon>Dikarya</taxon>
        <taxon>Basidiomycota</taxon>
        <taxon>Pucciniomycotina</taxon>
        <taxon>Pucciniomycetes</taxon>
        <taxon>Pucciniales</taxon>
        <taxon>Phakopsoraceae</taxon>
        <taxon>Phakopsora</taxon>
    </lineage>
</organism>
<sequence>MGPSLLLTILFATCVLAPVVPEGKLLESSAQGGSTIERTHTAVQNPSFEAPRGREYATDAIDTDLQINSLHQPPIFYPPFEAFQESANRADPNFQFKNVHGAESSQQAQSLNQHDTNLHLLAHTSENYNIALPGEKDKSIKLFGNIISERAMPKRKFESSLTQSFQKSEQQEKKIKTAFHHQILNPEDTNSPKEFLLFGVKIKPNLNFEEVALSKPEIENNIGSKKSPPNELNTQVLDHQSENTRPPTPGSAFASENTDSSSRISQATDFTDNPESEISSTH</sequence>
<feature type="region of interest" description="Disordered" evidence="1">
    <location>
        <begin position="31"/>
        <end position="51"/>
    </location>
</feature>
<evidence type="ECO:0000256" key="1">
    <source>
        <dbReference type="SAM" id="MobiDB-lite"/>
    </source>
</evidence>
<gene>
    <name evidence="3" type="ORF">PPACK8108_LOCUS21486</name>
</gene>
<name>A0AAV0BHG8_PHAPC</name>
<evidence type="ECO:0000256" key="2">
    <source>
        <dbReference type="SAM" id="SignalP"/>
    </source>
</evidence>
<keyword evidence="4" id="KW-1185">Reference proteome</keyword>
<proteinExistence type="predicted"/>
<dbReference type="Proteomes" id="UP001153365">
    <property type="component" value="Unassembled WGS sequence"/>
</dbReference>
<protein>
    <submittedName>
        <fullName evidence="3">Expressed protein</fullName>
    </submittedName>
</protein>
<comment type="caution">
    <text evidence="3">The sequence shown here is derived from an EMBL/GenBank/DDBJ whole genome shotgun (WGS) entry which is preliminary data.</text>
</comment>
<reference evidence="3" key="1">
    <citation type="submission" date="2022-06" db="EMBL/GenBank/DDBJ databases">
        <authorList>
            <consortium name="SYNGENTA / RWTH Aachen University"/>
        </authorList>
    </citation>
    <scope>NUCLEOTIDE SEQUENCE</scope>
</reference>
<keyword evidence="2" id="KW-0732">Signal</keyword>
<feature type="region of interest" description="Disordered" evidence="1">
    <location>
        <begin position="219"/>
        <end position="282"/>
    </location>
</feature>
<dbReference type="EMBL" id="CALTRL010005816">
    <property type="protein sequence ID" value="CAH7686791.1"/>
    <property type="molecule type" value="Genomic_DNA"/>
</dbReference>
<feature type="compositionally biased region" description="Polar residues" evidence="1">
    <location>
        <begin position="31"/>
        <end position="47"/>
    </location>
</feature>
<accession>A0AAV0BHG8</accession>
<evidence type="ECO:0000313" key="4">
    <source>
        <dbReference type="Proteomes" id="UP001153365"/>
    </source>
</evidence>
<dbReference type="AlphaFoldDB" id="A0AAV0BHG8"/>
<feature type="chain" id="PRO_5043594640" evidence="2">
    <location>
        <begin position="18"/>
        <end position="282"/>
    </location>
</feature>
<feature type="signal peptide" evidence="2">
    <location>
        <begin position="1"/>
        <end position="17"/>
    </location>
</feature>
<evidence type="ECO:0000313" key="3">
    <source>
        <dbReference type="EMBL" id="CAH7686791.1"/>
    </source>
</evidence>